<keyword evidence="3" id="KW-1003">Cell membrane</keyword>
<dbReference type="EMBL" id="JASWJB010000224">
    <property type="protein sequence ID" value="KAK2593184.1"/>
    <property type="molecule type" value="Genomic_DNA"/>
</dbReference>
<evidence type="ECO:0000256" key="2">
    <source>
        <dbReference type="ARBA" id="ARBA00022448"/>
    </source>
</evidence>
<sequence length="1453" mass="160268">MLDIAWRAIGIAGDDAFGPQLSPQFDFTLLFEFTILTIIPASLLIVISPFYLLYYLKSPAYVSGSALSWFKLIASGTLLGVEIASLASWATVTAYRSDVSLAALSLDCVAAIFIVALINFEHRHSLRSSAFISLYLGLTLLLDVVKARSYLSRPGLRAAAGLCTSKAVVKLIVLILQEVPKRRPVQSTTLSKEVTSGFWNRSLFIWLNPTLLFGFGHILKDNDLGDLGDEFASESLSARFDPVWKRCFQNELLGRSAPLQKMHELIIDNRLAQKKSADKSFIRNAQMAISLGHISKTSAYVRNGLIGATVLIYLGIAITKAAFKHITYRVITRLRGILVTKILTKTLSIGLFDVDKLAAVTLMSTDIEGLVTGLPNFHEIWASLIEFGLGVYFLSTIIGAATFLIIVPAVVATVASFMIGKRLSPARVQWNKAVQQRVATTSSILAQVKSIRMIGLKSVAMDIIQSLRESEMAFSKDFRVLFVILKSAGEKSHVQVTPTSNANAVSVILCYSLTPILIVTAALFWTKFTQGLRADEIYTTLAFLVLTISPLHRLMVSYSLFTSIIGCFQRIETYLLSKERQDERETISDLVIRNSSEEIESEKLGATKSSVRPSNKPSIEFQLPQPPIVLVDVSIAPLQDKDPVLKGVSLSVFRSEISFVFGRTGSGKSIFLRSLLGETHLVSGLVYVEQRHIAFCDEVPWLKATTISNNIIGDYKYDRDWYDTVVEACLLSQDILELPEGDLTNAGNNGANLSGGQRQRALARAIYSRAPLLVLDNIFSSLDRSTADTIFTRLFSPTGLFKRFGCTVVMAMRTAEHIEYADRIITIETDGSVRCLANVKDAQTIKVVLEEFTGAGRTESGPDIEHPTAIEEVSTQNDLIPNEPLFTRQRGDFGLYRYYLASTTTWNWAAWLVTMMFAALTEKLPDIFIRIWLEVAPTNKVYLAGYVAVGLSNFVSSALTLAVYYIKIVPDSSETLHRRLLGAVMGSTLSHLSTTSSAALLNLFSQDMSLVSQDLPLAFYLFVYTGFLLIIDIGVISSGATYVAVIIPFIFACLYTIQYFYLRTSRQIRHLDLEAKTPLYAQFTEITSGILHIRSFGWQGNYLSRGLSLLDYSQKPFYYMFCVQRWLNLVIELSVLGVATVLVSAALYARGTTQSSIGLAMLNLISFGESISAFIEMWINLETSLGAISRIRAYSQDTPIEDDGDTSPLPPGCLKQGAINFEEVTAMYRLSSSMPKIALEGVNLNIQPGQKVAVIGRTGSGKSSLLLTLLNFLEYTGSIKIDGVELSQIPREQLRSSITTIPQDFVQLPGSLRFNLLPLTKAKTADPLHDIVINEVLDRLGLAEFIESRGGLDADLSEIGFSHGQRQLLAIARAVLHKFQHDTNILFIDEATSSIDAETAEAMERILDEVFSNCTIISISHRPEIVASADLVVKMDSGRVASIVQGQGRRDLS</sequence>
<keyword evidence="8 9" id="KW-0472">Membrane</keyword>
<dbReference type="Pfam" id="PF00005">
    <property type="entry name" value="ABC_tran"/>
    <property type="match status" value="2"/>
</dbReference>
<dbReference type="InterPro" id="IPR003593">
    <property type="entry name" value="AAA+_ATPase"/>
</dbReference>
<keyword evidence="7 9" id="KW-1133">Transmembrane helix</keyword>
<evidence type="ECO:0008006" key="14">
    <source>
        <dbReference type="Google" id="ProtNLM"/>
    </source>
</evidence>
<feature type="transmembrane region" description="Helical" evidence="9">
    <location>
        <begin position="537"/>
        <end position="561"/>
    </location>
</feature>
<dbReference type="SMART" id="SM00382">
    <property type="entry name" value="AAA"/>
    <property type="match status" value="2"/>
</dbReference>
<organism evidence="12 13">
    <name type="scientific">Conoideocrella luteorostrata</name>
    <dbReference type="NCBI Taxonomy" id="1105319"/>
    <lineage>
        <taxon>Eukaryota</taxon>
        <taxon>Fungi</taxon>
        <taxon>Dikarya</taxon>
        <taxon>Ascomycota</taxon>
        <taxon>Pezizomycotina</taxon>
        <taxon>Sordariomycetes</taxon>
        <taxon>Hypocreomycetidae</taxon>
        <taxon>Hypocreales</taxon>
        <taxon>Clavicipitaceae</taxon>
        <taxon>Conoideocrella</taxon>
    </lineage>
</organism>
<dbReference type="GO" id="GO:0016887">
    <property type="term" value="F:ATP hydrolysis activity"/>
    <property type="evidence" value="ECO:0007669"/>
    <property type="project" value="InterPro"/>
</dbReference>
<feature type="domain" description="ABC transmembrane type-1" evidence="11">
    <location>
        <begin position="304"/>
        <end position="488"/>
    </location>
</feature>
<feature type="transmembrane region" description="Helical" evidence="9">
    <location>
        <begin position="391"/>
        <end position="419"/>
    </location>
</feature>
<feature type="transmembrane region" description="Helical" evidence="9">
    <location>
        <begin position="132"/>
        <end position="151"/>
    </location>
</feature>
<dbReference type="Pfam" id="PF00664">
    <property type="entry name" value="ABC_membrane"/>
    <property type="match status" value="2"/>
</dbReference>
<dbReference type="Gene3D" id="3.40.50.300">
    <property type="entry name" value="P-loop containing nucleotide triphosphate hydrolases"/>
    <property type="match status" value="2"/>
</dbReference>
<dbReference type="GO" id="GO:0005886">
    <property type="term" value="C:plasma membrane"/>
    <property type="evidence" value="ECO:0007669"/>
    <property type="project" value="UniProtKB-SubCell"/>
</dbReference>
<reference evidence="12" key="1">
    <citation type="submission" date="2023-06" db="EMBL/GenBank/DDBJ databases">
        <title>Conoideocrella luteorostrata (Hypocreales: Clavicipitaceae), a potential biocontrol fungus for elongate hemlock scale in United States Christmas tree production areas.</title>
        <authorList>
            <person name="Barrett H."/>
            <person name="Lovett B."/>
            <person name="Macias A.M."/>
            <person name="Stajich J.E."/>
            <person name="Kasson M.T."/>
        </authorList>
    </citation>
    <scope>NUCLEOTIDE SEQUENCE</scope>
    <source>
        <strain evidence="12">ARSEF 14590</strain>
    </source>
</reference>
<feature type="domain" description="ABC transporter" evidence="10">
    <location>
        <begin position="628"/>
        <end position="855"/>
    </location>
</feature>
<dbReference type="InterPro" id="IPR044726">
    <property type="entry name" value="ABCC_6TM_D2"/>
</dbReference>
<evidence type="ECO:0000259" key="11">
    <source>
        <dbReference type="PROSITE" id="PS50929"/>
    </source>
</evidence>
<dbReference type="SUPFAM" id="SSF52540">
    <property type="entry name" value="P-loop containing nucleoside triphosphate hydrolases"/>
    <property type="match status" value="2"/>
</dbReference>
<gene>
    <name evidence="12" type="ORF">QQS21_009113</name>
</gene>
<feature type="transmembrane region" description="Helical" evidence="9">
    <location>
        <begin position="504"/>
        <end position="525"/>
    </location>
</feature>
<feature type="transmembrane region" description="Helical" evidence="9">
    <location>
        <begin position="898"/>
        <end position="920"/>
    </location>
</feature>
<dbReference type="InterPro" id="IPR003439">
    <property type="entry name" value="ABC_transporter-like_ATP-bd"/>
</dbReference>
<keyword evidence="13" id="KW-1185">Reference proteome</keyword>
<evidence type="ECO:0000259" key="10">
    <source>
        <dbReference type="PROSITE" id="PS50893"/>
    </source>
</evidence>
<feature type="transmembrane region" description="Helical" evidence="9">
    <location>
        <begin position="1017"/>
        <end position="1036"/>
    </location>
</feature>
<comment type="subcellular location">
    <subcellularLocation>
        <location evidence="1">Cell membrane</location>
        <topology evidence="1">Multi-pass membrane protein</topology>
    </subcellularLocation>
</comment>
<dbReference type="PANTHER" id="PTHR24223">
    <property type="entry name" value="ATP-BINDING CASSETTE SUB-FAMILY C"/>
    <property type="match status" value="1"/>
</dbReference>
<feature type="transmembrane region" description="Helical" evidence="9">
    <location>
        <begin position="941"/>
        <end position="968"/>
    </location>
</feature>
<dbReference type="Pfam" id="PF24357">
    <property type="entry name" value="TMD0_ABC"/>
    <property type="match status" value="1"/>
</dbReference>
<dbReference type="GO" id="GO:0140359">
    <property type="term" value="F:ABC-type transporter activity"/>
    <property type="evidence" value="ECO:0007669"/>
    <property type="project" value="InterPro"/>
</dbReference>
<keyword evidence="2" id="KW-0813">Transport</keyword>
<feature type="transmembrane region" description="Helical" evidence="9">
    <location>
        <begin position="157"/>
        <end position="177"/>
    </location>
</feature>
<dbReference type="GO" id="GO:0005524">
    <property type="term" value="F:ATP binding"/>
    <property type="evidence" value="ECO:0007669"/>
    <property type="project" value="UniProtKB-KW"/>
</dbReference>
<dbReference type="PROSITE" id="PS50893">
    <property type="entry name" value="ABC_TRANSPORTER_2"/>
    <property type="match status" value="2"/>
</dbReference>
<keyword evidence="6" id="KW-0067">ATP-binding</keyword>
<feature type="domain" description="ABC transporter" evidence="10">
    <location>
        <begin position="1219"/>
        <end position="1452"/>
    </location>
</feature>
<dbReference type="Gene3D" id="1.20.1560.10">
    <property type="entry name" value="ABC transporter type 1, transmembrane domain"/>
    <property type="match status" value="2"/>
</dbReference>
<dbReference type="SUPFAM" id="SSF90123">
    <property type="entry name" value="ABC transporter transmembrane region"/>
    <property type="match status" value="2"/>
</dbReference>
<feature type="transmembrane region" description="Helical" evidence="9">
    <location>
        <begin position="980"/>
        <end position="1005"/>
    </location>
</feature>
<proteinExistence type="predicted"/>
<feature type="transmembrane region" description="Helical" evidence="9">
    <location>
        <begin position="101"/>
        <end position="120"/>
    </location>
</feature>
<evidence type="ECO:0000313" key="13">
    <source>
        <dbReference type="Proteomes" id="UP001251528"/>
    </source>
</evidence>
<dbReference type="InterPro" id="IPR011527">
    <property type="entry name" value="ABC1_TM_dom"/>
</dbReference>
<evidence type="ECO:0000256" key="9">
    <source>
        <dbReference type="SAM" id="Phobius"/>
    </source>
</evidence>
<feature type="domain" description="ABC transmembrane type-1" evidence="11">
    <location>
        <begin position="908"/>
        <end position="1183"/>
    </location>
</feature>
<dbReference type="InterPro" id="IPR050173">
    <property type="entry name" value="ABC_transporter_C-like"/>
</dbReference>
<feature type="transmembrane region" description="Helical" evidence="9">
    <location>
        <begin position="305"/>
        <end position="323"/>
    </location>
</feature>
<dbReference type="InterPro" id="IPR056227">
    <property type="entry name" value="TMD0_ABC"/>
</dbReference>
<dbReference type="PROSITE" id="PS50929">
    <property type="entry name" value="ABC_TM1F"/>
    <property type="match status" value="2"/>
</dbReference>
<dbReference type="CDD" id="cd18580">
    <property type="entry name" value="ABC_6TM_ABCC_D2"/>
    <property type="match status" value="1"/>
</dbReference>
<dbReference type="InterPro" id="IPR017871">
    <property type="entry name" value="ABC_transporter-like_CS"/>
</dbReference>
<dbReference type="Proteomes" id="UP001251528">
    <property type="component" value="Unassembled WGS sequence"/>
</dbReference>
<evidence type="ECO:0000256" key="3">
    <source>
        <dbReference type="ARBA" id="ARBA00022475"/>
    </source>
</evidence>
<keyword evidence="4 9" id="KW-0812">Transmembrane</keyword>
<evidence type="ECO:0000256" key="6">
    <source>
        <dbReference type="ARBA" id="ARBA00022840"/>
    </source>
</evidence>
<evidence type="ECO:0000256" key="1">
    <source>
        <dbReference type="ARBA" id="ARBA00004651"/>
    </source>
</evidence>
<evidence type="ECO:0000256" key="8">
    <source>
        <dbReference type="ARBA" id="ARBA00023136"/>
    </source>
</evidence>
<accession>A0AAJ0CHQ8</accession>
<evidence type="ECO:0000256" key="7">
    <source>
        <dbReference type="ARBA" id="ARBA00022989"/>
    </source>
</evidence>
<feature type="transmembrane region" description="Helical" evidence="9">
    <location>
        <begin position="1126"/>
        <end position="1149"/>
    </location>
</feature>
<keyword evidence="5" id="KW-0547">Nucleotide-binding</keyword>
<dbReference type="InterPro" id="IPR027417">
    <property type="entry name" value="P-loop_NTPase"/>
</dbReference>
<evidence type="ECO:0000256" key="5">
    <source>
        <dbReference type="ARBA" id="ARBA00022741"/>
    </source>
</evidence>
<protein>
    <recommendedName>
        <fullName evidence="14">ABC transporter</fullName>
    </recommendedName>
</protein>
<feature type="transmembrane region" description="Helical" evidence="9">
    <location>
        <begin position="198"/>
        <end position="219"/>
    </location>
</feature>
<name>A0AAJ0CHQ8_9HYPO</name>
<feature type="transmembrane region" description="Helical" evidence="9">
    <location>
        <begin position="33"/>
        <end position="56"/>
    </location>
</feature>
<feature type="transmembrane region" description="Helical" evidence="9">
    <location>
        <begin position="68"/>
        <end position="89"/>
    </location>
</feature>
<feature type="transmembrane region" description="Helical" evidence="9">
    <location>
        <begin position="1042"/>
        <end position="1062"/>
    </location>
</feature>
<evidence type="ECO:0000313" key="12">
    <source>
        <dbReference type="EMBL" id="KAK2593184.1"/>
    </source>
</evidence>
<evidence type="ECO:0000256" key="4">
    <source>
        <dbReference type="ARBA" id="ARBA00022692"/>
    </source>
</evidence>
<comment type="caution">
    <text evidence="12">The sequence shown here is derived from an EMBL/GenBank/DDBJ whole genome shotgun (WGS) entry which is preliminary data.</text>
</comment>
<dbReference type="PROSITE" id="PS00211">
    <property type="entry name" value="ABC_TRANSPORTER_1"/>
    <property type="match status" value="1"/>
</dbReference>
<dbReference type="InterPro" id="IPR036640">
    <property type="entry name" value="ABC1_TM_sf"/>
</dbReference>
<dbReference type="PANTHER" id="PTHR24223:SF399">
    <property type="entry name" value="ABC TRANSPORTER ATNG"/>
    <property type="match status" value="1"/>
</dbReference>